<evidence type="ECO:0000259" key="12">
    <source>
        <dbReference type="PROSITE" id="PS51546"/>
    </source>
</evidence>
<accession>A0ABP0G4V9</accession>
<dbReference type="InterPro" id="IPR003113">
    <property type="entry name" value="PI3K_ABD"/>
</dbReference>
<dbReference type="SMART" id="SM00145">
    <property type="entry name" value="PI3Ka"/>
    <property type="match status" value="1"/>
</dbReference>
<evidence type="ECO:0000256" key="6">
    <source>
        <dbReference type="ARBA" id="ARBA00022777"/>
    </source>
</evidence>
<reference evidence="14 15" key="1">
    <citation type="submission" date="2024-02" db="EMBL/GenBank/DDBJ databases">
        <authorList>
            <person name="Daric V."/>
            <person name="Darras S."/>
        </authorList>
    </citation>
    <scope>NUCLEOTIDE SEQUENCE [LARGE SCALE GENOMIC DNA]</scope>
</reference>
<dbReference type="InterPro" id="IPR035892">
    <property type="entry name" value="C2_domain_sf"/>
</dbReference>
<feature type="domain" description="C2 PI3K-type" evidence="13">
    <location>
        <begin position="330"/>
        <end position="475"/>
    </location>
</feature>
<name>A0ABP0G4V9_CLALP</name>
<dbReference type="InterPro" id="IPR029071">
    <property type="entry name" value="Ubiquitin-like_domsf"/>
</dbReference>
<dbReference type="EC" id="2.7.1.153" evidence="3"/>
<evidence type="ECO:0000256" key="5">
    <source>
        <dbReference type="ARBA" id="ARBA00022741"/>
    </source>
</evidence>
<dbReference type="InterPro" id="IPR011009">
    <property type="entry name" value="Kinase-like_dom_sf"/>
</dbReference>
<comment type="pathway">
    <text evidence="1">Phospholipid metabolism; phosphatidylinositol phosphate biosynthesis.</text>
</comment>
<keyword evidence="4" id="KW-0808">Transferase</keyword>
<dbReference type="SMART" id="SM00146">
    <property type="entry name" value="PI3Kc"/>
    <property type="match status" value="1"/>
</dbReference>
<evidence type="ECO:0000256" key="4">
    <source>
        <dbReference type="ARBA" id="ARBA00022679"/>
    </source>
</evidence>
<evidence type="ECO:0000259" key="13">
    <source>
        <dbReference type="PROSITE" id="PS51547"/>
    </source>
</evidence>
<dbReference type="SMART" id="SM00143">
    <property type="entry name" value="PI3K_p85B"/>
    <property type="match status" value="1"/>
</dbReference>
<dbReference type="SUPFAM" id="SSF48371">
    <property type="entry name" value="ARM repeat"/>
    <property type="match status" value="1"/>
</dbReference>
<dbReference type="Proteomes" id="UP001642483">
    <property type="component" value="Unassembled WGS sequence"/>
</dbReference>
<dbReference type="InterPro" id="IPR002420">
    <property type="entry name" value="PI3K-type_C2_dom"/>
</dbReference>
<dbReference type="SMART" id="SM00144">
    <property type="entry name" value="PI3K_rbd"/>
    <property type="match status" value="1"/>
</dbReference>
<evidence type="ECO:0000256" key="3">
    <source>
        <dbReference type="ARBA" id="ARBA00012010"/>
    </source>
</evidence>
<dbReference type="Gene3D" id="1.25.40.70">
    <property type="entry name" value="Phosphatidylinositol 3-kinase, accessory domain (PIK)"/>
    <property type="match status" value="1"/>
</dbReference>
<sequence>MSPSSSHSSASGELWGFPLMPSKVTVDVMLPTGIFLSIETTRECELLDLKGKVWAMAQELPLYAMLLEQAAYVFVGVTKDAEREEFYDEQRRLCDIHLFQPVMKLVEAKGNREEKILKQSITQAIGMSVDEFDRAKSNEVDDFRRNISSLCKKVVDKRNSAKNAHSIISQFYPPKLESSAKLPLHTAENLLSRNTIVIRVWIVQKNSPQTNASVLVSYDAVPLTVISEVLKKKSLSITRQEKLTNAEMYEQYVLKICGVQEYLVGGYPICQYKYIRQCVNRDEPPNLMLESISSVLKTVSKHEEYPQPKISKYKPDNTAKVSQALPSSSVTKLFRVRVNSGSYLNVGENLYVFSNIYHGTKPLCPPQKTVELDCTEAPKWEQWLEYDISISDLPRGAKICLSVCGLRRRKDEHWPLAWANLPLFDYRGYLLQGKQTVRLWHPPCHMDGFLNPIGISGSNPRKEMPSLELEFDVFGSTVQYMCEPANYQEAGDYVDTSGFIMVGNFTMPHVNEAIKFETMSQLILSIVDRDPLSELTENEKRMLWEMKDFCIRIPESLPKLLQSVEWEHRECVQQVYAMLKKWKFPNPEVALELLDSKYPDPTVRKFATTCLERGLTDDDLLKYLLQLVTALRFETYLDSALARFLLSRAITNQRIGHYLFWHLKSEMHDNQVALRFGLILEAYCRTCGLYLDQLVRQTEIVEKLVNVNTIFQKDDNVSQKTLRDHLTKPDYHELLTDNTSPLNPAHKLGTLCKDLCEVKSSAKRPIILHWHSDDPLADHFNASHGILFKNGDDLRQDMLTLQILRVMDEIWQDDDLDLRINPYICISMGHNIGMIEIVQNAETIMNIQKKGGVVGSLQLKSGTLHQWLKDNNLGEKQYQKAVDNFTRSCAGYCVATLILGVADRHNDNIMIKKNGQMFHIDFGHFLNHKKKKYGICRNRVPFVLPGDFIRVICHGANVDPSKSPEYKDFENLCCNAYMSIRKRASVIINLLSMMLGAGLPELSSFDDIEFVRTSLAVEKNRDEALQYFRTCLAAAQNKQWTTKVDWVCHAVRHGVRK</sequence>
<feature type="domain" description="PI3K/PI4K catalytic" evidence="9">
    <location>
        <begin position="752"/>
        <end position="1040"/>
    </location>
</feature>
<dbReference type="InterPro" id="IPR036940">
    <property type="entry name" value="PI3/4_kinase_cat_sf"/>
</dbReference>
<dbReference type="PANTHER" id="PTHR10048">
    <property type="entry name" value="PHOSPHATIDYLINOSITOL KINASE"/>
    <property type="match status" value="1"/>
</dbReference>
<dbReference type="InterPro" id="IPR000403">
    <property type="entry name" value="PI3/4_kinase_cat_dom"/>
</dbReference>
<keyword evidence="5" id="KW-0547">Nucleotide-binding</keyword>
<evidence type="ECO:0000313" key="14">
    <source>
        <dbReference type="EMBL" id="CAK8686870.1"/>
    </source>
</evidence>
<keyword evidence="6" id="KW-0418">Kinase</keyword>
<evidence type="ECO:0000256" key="8">
    <source>
        <dbReference type="ARBA" id="ARBA00023981"/>
    </source>
</evidence>
<keyword evidence="15" id="KW-1185">Reference proteome</keyword>
<evidence type="ECO:0000259" key="9">
    <source>
        <dbReference type="PROSITE" id="PS50290"/>
    </source>
</evidence>
<dbReference type="Pfam" id="PF00792">
    <property type="entry name" value="PI3K_C2"/>
    <property type="match status" value="1"/>
</dbReference>
<dbReference type="Pfam" id="PF02192">
    <property type="entry name" value="PI3K_p85B"/>
    <property type="match status" value="1"/>
</dbReference>
<evidence type="ECO:0000256" key="1">
    <source>
        <dbReference type="ARBA" id="ARBA00004805"/>
    </source>
</evidence>
<protein>
    <recommendedName>
        <fullName evidence="3">phosphatidylinositol-4,5-bisphosphate 3-kinase</fullName>
        <ecNumber evidence="3">2.7.1.153</ecNumber>
    </recommendedName>
</protein>
<dbReference type="InterPro" id="IPR016024">
    <property type="entry name" value="ARM-type_fold"/>
</dbReference>
<evidence type="ECO:0000259" key="11">
    <source>
        <dbReference type="PROSITE" id="PS51545"/>
    </source>
</evidence>
<dbReference type="SMART" id="SM00142">
    <property type="entry name" value="PI3K_C2"/>
    <property type="match status" value="1"/>
</dbReference>
<comment type="caution">
    <text evidence="14">The sequence shown here is derived from an EMBL/GenBank/DDBJ whole genome shotgun (WGS) entry which is preliminary data.</text>
</comment>
<proteinExistence type="inferred from homology"/>
<dbReference type="Gene3D" id="1.10.1070.11">
    <property type="entry name" value="Phosphatidylinositol 3-/4-kinase, catalytic domain"/>
    <property type="match status" value="1"/>
</dbReference>
<feature type="domain" description="PIK helical" evidence="11">
    <location>
        <begin position="509"/>
        <end position="686"/>
    </location>
</feature>
<dbReference type="InterPro" id="IPR042236">
    <property type="entry name" value="PI3K_accessory_sf"/>
</dbReference>
<dbReference type="PROSITE" id="PS50290">
    <property type="entry name" value="PI3_4_KINASE_3"/>
    <property type="match status" value="1"/>
</dbReference>
<evidence type="ECO:0000256" key="2">
    <source>
        <dbReference type="ARBA" id="ARBA00006209"/>
    </source>
</evidence>
<dbReference type="SUPFAM" id="SSF49562">
    <property type="entry name" value="C2 domain (Calcium/lipid-binding domain, CaLB)"/>
    <property type="match status" value="1"/>
</dbReference>
<feature type="domain" description="PI3K-RBD" evidence="12">
    <location>
        <begin position="193"/>
        <end position="291"/>
    </location>
</feature>
<organism evidence="14 15">
    <name type="scientific">Clavelina lepadiformis</name>
    <name type="common">Light-bulb sea squirt</name>
    <name type="synonym">Ascidia lepadiformis</name>
    <dbReference type="NCBI Taxonomy" id="159417"/>
    <lineage>
        <taxon>Eukaryota</taxon>
        <taxon>Metazoa</taxon>
        <taxon>Chordata</taxon>
        <taxon>Tunicata</taxon>
        <taxon>Ascidiacea</taxon>
        <taxon>Aplousobranchia</taxon>
        <taxon>Clavelinidae</taxon>
        <taxon>Clavelina</taxon>
    </lineage>
</organism>
<dbReference type="PROSITE" id="PS51546">
    <property type="entry name" value="PI3K_RBD"/>
    <property type="match status" value="1"/>
</dbReference>
<dbReference type="Gene3D" id="3.10.20.770">
    <property type="match status" value="1"/>
</dbReference>
<dbReference type="Pfam" id="PF00794">
    <property type="entry name" value="PI3K_rbd"/>
    <property type="match status" value="1"/>
</dbReference>
<dbReference type="SUPFAM" id="SSF54236">
    <property type="entry name" value="Ubiquitin-like"/>
    <property type="match status" value="1"/>
</dbReference>
<comment type="similarity">
    <text evidence="2">Belongs to the PI3/PI4-kinase family. Type III PI4K subfamily.</text>
</comment>
<dbReference type="Pfam" id="PF00454">
    <property type="entry name" value="PI3_PI4_kinase"/>
    <property type="match status" value="1"/>
</dbReference>
<evidence type="ECO:0000313" key="15">
    <source>
        <dbReference type="Proteomes" id="UP001642483"/>
    </source>
</evidence>
<dbReference type="PROSITE" id="PS51545">
    <property type="entry name" value="PIK_HELICAL"/>
    <property type="match status" value="1"/>
</dbReference>
<dbReference type="InterPro" id="IPR000341">
    <property type="entry name" value="PI3K_Ras-bd_dom"/>
</dbReference>
<dbReference type="InterPro" id="IPR018936">
    <property type="entry name" value="PI3/4_kinase_CS"/>
</dbReference>
<dbReference type="InterPro" id="IPR015433">
    <property type="entry name" value="PI3/4_kinase"/>
</dbReference>
<dbReference type="SUPFAM" id="SSF56112">
    <property type="entry name" value="Protein kinase-like (PK-like)"/>
    <property type="match status" value="1"/>
</dbReference>
<dbReference type="PROSITE" id="PS00915">
    <property type="entry name" value="PI3_4_KINASE_1"/>
    <property type="match status" value="1"/>
</dbReference>
<dbReference type="Pfam" id="PF00613">
    <property type="entry name" value="PI3Ka"/>
    <property type="match status" value="1"/>
</dbReference>
<dbReference type="PROSITE" id="PS51544">
    <property type="entry name" value="PI3K_ABD"/>
    <property type="match status" value="1"/>
</dbReference>
<dbReference type="Gene3D" id="2.60.40.150">
    <property type="entry name" value="C2 domain"/>
    <property type="match status" value="1"/>
</dbReference>
<dbReference type="PROSITE" id="PS51547">
    <property type="entry name" value="C2_PI3K"/>
    <property type="match status" value="1"/>
</dbReference>
<keyword evidence="7" id="KW-0067">ATP-binding</keyword>
<dbReference type="Gene3D" id="3.30.1010.10">
    <property type="entry name" value="Phosphatidylinositol 3-kinase Catalytic Subunit, Chain A, domain 4"/>
    <property type="match status" value="1"/>
</dbReference>
<gene>
    <name evidence="14" type="ORF">CVLEPA_LOCUS18906</name>
</gene>
<dbReference type="InterPro" id="IPR001263">
    <property type="entry name" value="PI3K_accessory_dom"/>
</dbReference>
<dbReference type="EMBL" id="CAWYQH010000103">
    <property type="protein sequence ID" value="CAK8686870.1"/>
    <property type="molecule type" value="Genomic_DNA"/>
</dbReference>
<feature type="domain" description="PI3K-ABD" evidence="10">
    <location>
        <begin position="20"/>
        <end position="109"/>
    </location>
</feature>
<evidence type="ECO:0000256" key="7">
    <source>
        <dbReference type="ARBA" id="ARBA00022840"/>
    </source>
</evidence>
<comment type="catalytic activity">
    <reaction evidence="8">
        <text>a 1,2-diacyl-sn-glycero-3-phospho-(1D-myo-inositol-4,5-bisphosphate) + ATP = a 1,2-diacyl-sn-glycero-3-phospho-(1D-myo-inositol-3,4,5-trisphosphate) + ADP + H(+)</text>
        <dbReference type="Rhea" id="RHEA:21292"/>
        <dbReference type="ChEBI" id="CHEBI:15378"/>
        <dbReference type="ChEBI" id="CHEBI:30616"/>
        <dbReference type="ChEBI" id="CHEBI:57836"/>
        <dbReference type="ChEBI" id="CHEBI:58456"/>
        <dbReference type="ChEBI" id="CHEBI:456216"/>
        <dbReference type="EC" id="2.7.1.153"/>
    </reaction>
    <physiologicalReaction direction="left-to-right" evidence="8">
        <dbReference type="Rhea" id="RHEA:21293"/>
    </physiologicalReaction>
</comment>
<dbReference type="PANTHER" id="PTHR10048:SF111">
    <property type="entry name" value="PHOSPHATIDYLINOSITOL 3-KINASE AGE-1"/>
    <property type="match status" value="1"/>
</dbReference>
<evidence type="ECO:0000259" key="10">
    <source>
        <dbReference type="PROSITE" id="PS51544"/>
    </source>
</evidence>